<feature type="transmembrane region" description="Helical" evidence="6">
    <location>
        <begin position="47"/>
        <end position="68"/>
    </location>
</feature>
<proteinExistence type="predicted"/>
<feature type="transmembrane region" description="Helical" evidence="6">
    <location>
        <begin position="9"/>
        <end position="27"/>
    </location>
</feature>
<reference evidence="7 8" key="1">
    <citation type="submission" date="2017-07" db="EMBL/GenBank/DDBJ databases">
        <title>Leptospira spp. isolated from tropical soils.</title>
        <authorList>
            <person name="Thibeaux R."/>
            <person name="Iraola G."/>
            <person name="Ferres I."/>
            <person name="Bierque E."/>
            <person name="Girault D."/>
            <person name="Soupe-Gilbert M.-E."/>
            <person name="Picardeau M."/>
            <person name="Goarant C."/>
        </authorList>
    </citation>
    <scope>NUCLEOTIDE SEQUENCE [LARGE SCALE GENOMIC DNA]</scope>
    <source>
        <strain evidence="7 8">FH2-C-A2</strain>
    </source>
</reference>
<keyword evidence="2" id="KW-1003">Cell membrane</keyword>
<keyword evidence="5 6" id="KW-0472">Membrane</keyword>
<feature type="transmembrane region" description="Helical" evidence="6">
    <location>
        <begin position="201"/>
        <end position="222"/>
    </location>
</feature>
<keyword evidence="4 6" id="KW-1133">Transmembrane helix</keyword>
<keyword evidence="3 6" id="KW-0812">Transmembrane</keyword>
<evidence type="ECO:0000256" key="4">
    <source>
        <dbReference type="ARBA" id="ARBA00022989"/>
    </source>
</evidence>
<dbReference type="AlphaFoldDB" id="A0A2M9ZH14"/>
<dbReference type="InterPro" id="IPR022791">
    <property type="entry name" value="L-PG_synthase/AglD"/>
</dbReference>
<evidence type="ECO:0000256" key="1">
    <source>
        <dbReference type="ARBA" id="ARBA00004651"/>
    </source>
</evidence>
<gene>
    <name evidence="7" type="ORF">CH371_06375</name>
</gene>
<protein>
    <submittedName>
        <fullName evidence="7">Uncharacterized protein</fullName>
    </submittedName>
</protein>
<feature type="transmembrane region" description="Helical" evidence="6">
    <location>
        <begin position="118"/>
        <end position="142"/>
    </location>
</feature>
<dbReference type="Proteomes" id="UP000231912">
    <property type="component" value="Unassembled WGS sequence"/>
</dbReference>
<comment type="subcellular location">
    <subcellularLocation>
        <location evidence="1">Cell membrane</location>
        <topology evidence="1">Multi-pass membrane protein</topology>
    </subcellularLocation>
</comment>
<dbReference type="EMBL" id="NPDT01000001">
    <property type="protein sequence ID" value="PJZ67626.1"/>
    <property type="molecule type" value="Genomic_DNA"/>
</dbReference>
<evidence type="ECO:0000256" key="3">
    <source>
        <dbReference type="ARBA" id="ARBA00022692"/>
    </source>
</evidence>
<evidence type="ECO:0000313" key="8">
    <source>
        <dbReference type="Proteomes" id="UP000231912"/>
    </source>
</evidence>
<dbReference type="Pfam" id="PF03706">
    <property type="entry name" value="LPG_synthase_TM"/>
    <property type="match status" value="1"/>
</dbReference>
<feature type="transmembrane region" description="Helical" evidence="6">
    <location>
        <begin position="234"/>
        <end position="251"/>
    </location>
</feature>
<feature type="transmembrane region" description="Helical" evidence="6">
    <location>
        <begin position="154"/>
        <end position="176"/>
    </location>
</feature>
<comment type="caution">
    <text evidence="7">The sequence shown here is derived from an EMBL/GenBank/DDBJ whole genome shotgun (WGS) entry which is preliminary data.</text>
</comment>
<accession>A0A2M9ZH14</accession>
<feature type="transmembrane region" description="Helical" evidence="6">
    <location>
        <begin position="80"/>
        <end position="98"/>
    </location>
</feature>
<sequence length="309" mass="34134">MSLGRIKRIVTILFVSISLFFFIFYLAKHYENLPHISWNLRSSAGLATSLLLYLCNMLIAGFAWFILLKPYGQKISPGKAIYIVAFSQFGKYLPGNVGQHIGKLTLSKGEEFPLSKTIQAIIVETALLVVAGASISAIGLLFYDFYTVSKSNLLLTEFALLFLIALLAPKIVFHLINKYGKGFLTKYTGGEKLNLPNTKNLIILILLDLTTFLNLGLILNILSRTVFEFPENNFFFLTTTFAWSWILGYLAPGAPAGLGVREAIVLASLSTRFEPGIAIGLSILLRFITTIGDGIAFGIASLFRKNKTE</sequence>
<evidence type="ECO:0000256" key="5">
    <source>
        <dbReference type="ARBA" id="ARBA00023136"/>
    </source>
</evidence>
<evidence type="ECO:0000256" key="2">
    <source>
        <dbReference type="ARBA" id="ARBA00022475"/>
    </source>
</evidence>
<organism evidence="7 8">
    <name type="scientific">Leptospira wolffii</name>
    <dbReference type="NCBI Taxonomy" id="409998"/>
    <lineage>
        <taxon>Bacteria</taxon>
        <taxon>Pseudomonadati</taxon>
        <taxon>Spirochaetota</taxon>
        <taxon>Spirochaetia</taxon>
        <taxon>Leptospirales</taxon>
        <taxon>Leptospiraceae</taxon>
        <taxon>Leptospira</taxon>
    </lineage>
</organism>
<dbReference type="GO" id="GO:0005886">
    <property type="term" value="C:plasma membrane"/>
    <property type="evidence" value="ECO:0007669"/>
    <property type="project" value="UniProtKB-SubCell"/>
</dbReference>
<feature type="transmembrane region" description="Helical" evidence="6">
    <location>
        <begin position="277"/>
        <end position="303"/>
    </location>
</feature>
<dbReference type="RefSeq" id="WP_100758080.1">
    <property type="nucleotide sequence ID" value="NZ_NPDT01000001.1"/>
</dbReference>
<name>A0A2M9ZH14_9LEPT</name>
<evidence type="ECO:0000313" key="7">
    <source>
        <dbReference type="EMBL" id="PJZ67626.1"/>
    </source>
</evidence>
<evidence type="ECO:0000256" key="6">
    <source>
        <dbReference type="SAM" id="Phobius"/>
    </source>
</evidence>